<keyword evidence="9" id="KW-1185">Reference proteome</keyword>
<evidence type="ECO:0000256" key="4">
    <source>
        <dbReference type="ARBA" id="ARBA00022692"/>
    </source>
</evidence>
<accession>A0A9X5BG46</accession>
<feature type="transmembrane region" description="Helical" evidence="7">
    <location>
        <begin position="377"/>
        <end position="396"/>
    </location>
</feature>
<dbReference type="InterPro" id="IPR051327">
    <property type="entry name" value="MATE_MepA_subfamily"/>
</dbReference>
<feature type="transmembrane region" description="Helical" evidence="7">
    <location>
        <begin position="124"/>
        <end position="146"/>
    </location>
</feature>
<dbReference type="EMBL" id="QZDT01000015">
    <property type="protein sequence ID" value="NBJ93074.1"/>
    <property type="molecule type" value="Genomic_DNA"/>
</dbReference>
<evidence type="ECO:0000313" key="9">
    <source>
        <dbReference type="Proteomes" id="UP001154420"/>
    </source>
</evidence>
<keyword evidence="2" id="KW-0813">Transport</keyword>
<feature type="transmembrane region" description="Helical" evidence="7">
    <location>
        <begin position="225"/>
        <end position="248"/>
    </location>
</feature>
<gene>
    <name evidence="8" type="ORF">D5281_10810</name>
</gene>
<comment type="subcellular location">
    <subcellularLocation>
        <location evidence="1">Cell membrane</location>
        <topology evidence="1">Multi-pass membrane protein</topology>
    </subcellularLocation>
</comment>
<dbReference type="RefSeq" id="WP_160560153.1">
    <property type="nucleotide sequence ID" value="NZ_QZDT01000015.1"/>
</dbReference>
<feature type="transmembrane region" description="Helical" evidence="7">
    <location>
        <begin position="336"/>
        <end position="356"/>
    </location>
</feature>
<protein>
    <recommendedName>
        <fullName evidence="10">MATE family efflux transporter</fullName>
    </recommendedName>
</protein>
<evidence type="ECO:0000256" key="6">
    <source>
        <dbReference type="ARBA" id="ARBA00023136"/>
    </source>
</evidence>
<feature type="transmembrane region" description="Helical" evidence="7">
    <location>
        <begin position="45"/>
        <end position="67"/>
    </location>
</feature>
<dbReference type="PANTHER" id="PTHR43823:SF3">
    <property type="entry name" value="MULTIDRUG EXPORT PROTEIN MEPA"/>
    <property type="match status" value="1"/>
</dbReference>
<keyword evidence="5 7" id="KW-1133">Transmembrane helix</keyword>
<feature type="transmembrane region" description="Helical" evidence="7">
    <location>
        <begin position="301"/>
        <end position="324"/>
    </location>
</feature>
<evidence type="ECO:0000256" key="1">
    <source>
        <dbReference type="ARBA" id="ARBA00004651"/>
    </source>
</evidence>
<keyword evidence="6 7" id="KW-0472">Membrane</keyword>
<feature type="transmembrane region" description="Helical" evidence="7">
    <location>
        <begin position="87"/>
        <end position="112"/>
    </location>
</feature>
<dbReference type="GO" id="GO:0005886">
    <property type="term" value="C:plasma membrane"/>
    <property type="evidence" value="ECO:0007669"/>
    <property type="project" value="UniProtKB-SubCell"/>
</dbReference>
<keyword evidence="4 7" id="KW-0812">Transmembrane</keyword>
<dbReference type="PANTHER" id="PTHR43823">
    <property type="entry name" value="SPORULATION PROTEIN YKVU"/>
    <property type="match status" value="1"/>
</dbReference>
<keyword evidence="3" id="KW-1003">Cell membrane</keyword>
<evidence type="ECO:0000256" key="2">
    <source>
        <dbReference type="ARBA" id="ARBA00022448"/>
    </source>
</evidence>
<organism evidence="8 9">
    <name type="scientific">Parablautia muri</name>
    <dbReference type="NCBI Taxonomy" id="2320879"/>
    <lineage>
        <taxon>Bacteria</taxon>
        <taxon>Bacillati</taxon>
        <taxon>Bacillota</taxon>
        <taxon>Clostridia</taxon>
        <taxon>Lachnospirales</taxon>
        <taxon>Lachnospiraceae</taxon>
        <taxon>Parablautia</taxon>
    </lineage>
</organism>
<feature type="transmembrane region" description="Helical" evidence="7">
    <location>
        <begin position="181"/>
        <end position="204"/>
    </location>
</feature>
<proteinExistence type="predicted"/>
<feature type="transmembrane region" description="Helical" evidence="7">
    <location>
        <begin position="7"/>
        <end position="25"/>
    </location>
</feature>
<dbReference type="AlphaFoldDB" id="A0A9X5BG46"/>
<dbReference type="GO" id="GO:0015297">
    <property type="term" value="F:antiporter activity"/>
    <property type="evidence" value="ECO:0007669"/>
    <property type="project" value="InterPro"/>
</dbReference>
<feature type="transmembrane region" description="Helical" evidence="7">
    <location>
        <begin position="260"/>
        <end position="280"/>
    </location>
</feature>
<comment type="caution">
    <text evidence="8">The sequence shown here is derived from an EMBL/GenBank/DDBJ whole genome shotgun (WGS) entry which is preliminary data.</text>
</comment>
<dbReference type="OrthoDB" id="305360at2"/>
<dbReference type="Pfam" id="PF01554">
    <property type="entry name" value="MatE"/>
    <property type="match status" value="2"/>
</dbReference>
<dbReference type="Proteomes" id="UP001154420">
    <property type="component" value="Unassembled WGS sequence"/>
</dbReference>
<evidence type="ECO:0008006" key="10">
    <source>
        <dbReference type="Google" id="ProtNLM"/>
    </source>
</evidence>
<dbReference type="InterPro" id="IPR002528">
    <property type="entry name" value="MATE_fam"/>
</dbReference>
<dbReference type="InterPro" id="IPR048279">
    <property type="entry name" value="MdtK-like"/>
</dbReference>
<feature type="transmembrane region" description="Helical" evidence="7">
    <location>
        <begin position="402"/>
        <end position="421"/>
    </location>
</feature>
<evidence type="ECO:0000256" key="7">
    <source>
        <dbReference type="SAM" id="Phobius"/>
    </source>
</evidence>
<evidence type="ECO:0000256" key="5">
    <source>
        <dbReference type="ARBA" id="ARBA00022989"/>
    </source>
</evidence>
<sequence>MRKKYMGYIFPSMLSFLLTGIYSIVDGIFVGRAMGDPGLAAINIAWPLVALIISLGTGIGMGAAVIVSLNNGAGDEKKAAKSDGNALFLLFTGSLILTLALWLFGTPFLWLLGAKDALLPLARTYLRLILLGGIIQVFASGMVPLMRNRGASFYAMCAMALGCISNILLDYFFVLVLDLKLMGAALATVLGQVLTLILCIAFYVKKKNRIAFSNIRPDKRTILSILKVALSPFGLTYLPSVTIIFMNLQALKYGGEEAVSAYAVLAYIISFMELLVQGIGDGSQPLLSLSQGKGDKQSLKLYTKWTFSLGIGFGLMGAIIFVLVRNLLPAFYGTSPGAGAYIIYATPAFALVMALYGLTKPAVSYFYATHRVVRSSLLVYGEIALTLLFIFVLPLFMGLDGVWYTIPSVQAILGICCILFLRK</sequence>
<dbReference type="PIRSF" id="PIRSF006603">
    <property type="entry name" value="DinF"/>
    <property type="match status" value="1"/>
</dbReference>
<feature type="transmembrane region" description="Helical" evidence="7">
    <location>
        <begin position="153"/>
        <end position="175"/>
    </location>
</feature>
<reference evidence="8" key="1">
    <citation type="submission" date="2018-09" db="EMBL/GenBank/DDBJ databases">
        <title>Murine metabolic-syndrome-specific gut microbial biobank.</title>
        <authorList>
            <person name="Liu C."/>
        </authorList>
    </citation>
    <scope>NUCLEOTIDE SEQUENCE</scope>
    <source>
        <strain evidence="8">D42-62</strain>
    </source>
</reference>
<evidence type="ECO:0000313" key="8">
    <source>
        <dbReference type="EMBL" id="NBJ93074.1"/>
    </source>
</evidence>
<dbReference type="GO" id="GO:0042910">
    <property type="term" value="F:xenobiotic transmembrane transporter activity"/>
    <property type="evidence" value="ECO:0007669"/>
    <property type="project" value="InterPro"/>
</dbReference>
<name>A0A9X5BG46_9FIRM</name>
<evidence type="ECO:0000256" key="3">
    <source>
        <dbReference type="ARBA" id="ARBA00022475"/>
    </source>
</evidence>